<dbReference type="Proteomes" id="UP000233597">
    <property type="component" value="Unassembled WGS sequence"/>
</dbReference>
<evidence type="ECO:0000313" key="3">
    <source>
        <dbReference type="Proteomes" id="UP000233597"/>
    </source>
</evidence>
<feature type="signal peptide" evidence="1">
    <location>
        <begin position="1"/>
        <end position="25"/>
    </location>
</feature>
<evidence type="ECO:0000256" key="1">
    <source>
        <dbReference type="SAM" id="SignalP"/>
    </source>
</evidence>
<keyword evidence="1" id="KW-0732">Signal</keyword>
<dbReference type="AlphaFoldDB" id="A0A2N3KSL3"/>
<evidence type="ECO:0000313" key="2">
    <source>
        <dbReference type="EMBL" id="PKR53579.1"/>
    </source>
</evidence>
<gene>
    <name evidence="2" type="ORF">COO20_13660</name>
</gene>
<dbReference type="EMBL" id="NWTK01000008">
    <property type="protein sequence ID" value="PKR53579.1"/>
    <property type="molecule type" value="Genomic_DNA"/>
</dbReference>
<dbReference type="RefSeq" id="WP_101267426.1">
    <property type="nucleotide sequence ID" value="NZ_NWTK01000008.1"/>
</dbReference>
<organism evidence="2 3">
    <name type="scientific">Thalassospira marina</name>
    <dbReference type="NCBI Taxonomy" id="2048283"/>
    <lineage>
        <taxon>Bacteria</taxon>
        <taxon>Pseudomonadati</taxon>
        <taxon>Pseudomonadota</taxon>
        <taxon>Alphaproteobacteria</taxon>
        <taxon>Rhodospirillales</taxon>
        <taxon>Thalassospiraceae</taxon>
        <taxon>Thalassospira</taxon>
    </lineage>
</organism>
<protein>
    <submittedName>
        <fullName evidence="2">Uncharacterized protein</fullName>
    </submittedName>
</protein>
<comment type="caution">
    <text evidence="2">The sequence shown here is derived from an EMBL/GenBank/DDBJ whole genome shotgun (WGS) entry which is preliminary data.</text>
</comment>
<dbReference type="OrthoDB" id="8400044at2"/>
<feature type="chain" id="PRO_5014768738" evidence="1">
    <location>
        <begin position="26"/>
        <end position="145"/>
    </location>
</feature>
<sequence length="145" mass="15343">MRHLTAKLTASCLLAIAFMTTPALADVDIYRGVDANQNSGRASLAPSQFSFNPDLSTFNDPALAPVQKRCNFRFTVTLADDPVVGDHGPVVGLEGYTATFDNNPAGHWGIAHPANVNADAAKAAVSAYAQVNRDRVVNGTLNNCN</sequence>
<accession>A0A2N3KSL3</accession>
<name>A0A2N3KSL3_9PROT</name>
<reference evidence="2 3" key="1">
    <citation type="submission" date="2017-09" db="EMBL/GenBank/DDBJ databases">
        <title>Biodiversity and function of Thalassospira species in the particle-attached aromatic-hydrocarbon-degrading consortia from the surface seawater of the South China Sea.</title>
        <authorList>
            <person name="Dong C."/>
            <person name="Liu R."/>
            <person name="Shao Z."/>
        </authorList>
    </citation>
    <scope>NUCLEOTIDE SEQUENCE [LARGE SCALE GENOMIC DNA]</scope>
    <source>
        <strain evidence="2 3">CSC1P2</strain>
    </source>
</reference>
<proteinExistence type="predicted"/>